<evidence type="ECO:0000313" key="2">
    <source>
        <dbReference type="WBParaSite" id="scaffold5909_cov266.g10161"/>
    </source>
</evidence>
<proteinExistence type="predicted"/>
<protein>
    <submittedName>
        <fullName evidence="2">Uncharacterized protein</fullName>
    </submittedName>
</protein>
<keyword evidence="1" id="KW-1185">Reference proteome</keyword>
<dbReference type="WBParaSite" id="scaffold5909_cov266.g10161">
    <property type="protein sequence ID" value="scaffold5909_cov266.g10161"/>
    <property type="gene ID" value="scaffold5909_cov266.g10161"/>
</dbReference>
<dbReference type="Proteomes" id="UP000887561">
    <property type="component" value="Unplaced"/>
</dbReference>
<dbReference type="AlphaFoldDB" id="A0A915N0F2"/>
<accession>A0A915N0F2</accession>
<organism evidence="1 2">
    <name type="scientific">Meloidogyne javanica</name>
    <name type="common">Root-knot nematode worm</name>
    <dbReference type="NCBI Taxonomy" id="6303"/>
    <lineage>
        <taxon>Eukaryota</taxon>
        <taxon>Metazoa</taxon>
        <taxon>Ecdysozoa</taxon>
        <taxon>Nematoda</taxon>
        <taxon>Chromadorea</taxon>
        <taxon>Rhabditida</taxon>
        <taxon>Tylenchina</taxon>
        <taxon>Tylenchomorpha</taxon>
        <taxon>Tylenchoidea</taxon>
        <taxon>Meloidogynidae</taxon>
        <taxon>Meloidogyninae</taxon>
        <taxon>Meloidogyne</taxon>
        <taxon>Meloidogyne incognita group</taxon>
    </lineage>
</organism>
<evidence type="ECO:0000313" key="1">
    <source>
        <dbReference type="Proteomes" id="UP000887561"/>
    </source>
</evidence>
<reference evidence="2" key="1">
    <citation type="submission" date="2022-11" db="UniProtKB">
        <authorList>
            <consortium name="WormBaseParasite"/>
        </authorList>
    </citation>
    <scope>IDENTIFICATION</scope>
</reference>
<name>A0A915N0F2_MELJA</name>
<sequence length="97" mass="11092">MATKSSSDVGQFEVIHCFDVGEVKIYLNLFIGDETKPRWHEEPHDDDNKKYFRCSFSDCPMEMVGCFDDICIKLTACGHNHEGDVFDEALTTALHLF</sequence>